<keyword evidence="3" id="KW-1185">Reference proteome</keyword>
<dbReference type="Proteomes" id="UP000315700">
    <property type="component" value="Chromosome"/>
</dbReference>
<keyword evidence="1" id="KW-0732">Signal</keyword>
<proteinExistence type="predicted"/>
<organism evidence="2 3">
    <name type="scientific">Caulifigura coniformis</name>
    <dbReference type="NCBI Taxonomy" id="2527983"/>
    <lineage>
        <taxon>Bacteria</taxon>
        <taxon>Pseudomonadati</taxon>
        <taxon>Planctomycetota</taxon>
        <taxon>Planctomycetia</taxon>
        <taxon>Planctomycetales</taxon>
        <taxon>Planctomycetaceae</taxon>
        <taxon>Caulifigura</taxon>
    </lineage>
</organism>
<sequence length="77" mass="8593" precursor="true">MLPITAFACLAAYSALAACLPQCVHCHSGDIQHAPLQYEPYRYRCNSCTRVFTRPDDAPVGLLDAFDAYAHRGDLYR</sequence>
<dbReference type="KEGG" id="ccos:Pan44_14800"/>
<reference evidence="2 3" key="1">
    <citation type="submission" date="2019-02" db="EMBL/GenBank/DDBJ databases">
        <title>Deep-cultivation of Planctomycetes and their phenomic and genomic characterization uncovers novel biology.</title>
        <authorList>
            <person name="Wiegand S."/>
            <person name="Jogler M."/>
            <person name="Boedeker C."/>
            <person name="Pinto D."/>
            <person name="Vollmers J."/>
            <person name="Rivas-Marin E."/>
            <person name="Kohn T."/>
            <person name="Peeters S.H."/>
            <person name="Heuer A."/>
            <person name="Rast P."/>
            <person name="Oberbeckmann S."/>
            <person name="Bunk B."/>
            <person name="Jeske O."/>
            <person name="Meyerdierks A."/>
            <person name="Storesund J.E."/>
            <person name="Kallscheuer N."/>
            <person name="Luecker S."/>
            <person name="Lage O.M."/>
            <person name="Pohl T."/>
            <person name="Merkel B.J."/>
            <person name="Hornburger P."/>
            <person name="Mueller R.-W."/>
            <person name="Bruemmer F."/>
            <person name="Labrenz M."/>
            <person name="Spormann A.M."/>
            <person name="Op den Camp H."/>
            <person name="Overmann J."/>
            <person name="Amann R."/>
            <person name="Jetten M.S.M."/>
            <person name="Mascher T."/>
            <person name="Medema M.H."/>
            <person name="Devos D.P."/>
            <person name="Kaster A.-K."/>
            <person name="Ovreas L."/>
            <person name="Rohde M."/>
            <person name="Galperin M.Y."/>
            <person name="Jogler C."/>
        </authorList>
    </citation>
    <scope>NUCLEOTIDE SEQUENCE [LARGE SCALE GENOMIC DNA]</scope>
    <source>
        <strain evidence="2 3">Pan44</strain>
    </source>
</reference>
<dbReference type="AlphaFoldDB" id="A0A517SBF8"/>
<feature type="chain" id="PRO_5022223220" evidence="1">
    <location>
        <begin position="18"/>
        <end position="77"/>
    </location>
</feature>
<gene>
    <name evidence="2" type="ORF">Pan44_14800</name>
</gene>
<dbReference type="EMBL" id="CP036271">
    <property type="protein sequence ID" value="QDT53463.1"/>
    <property type="molecule type" value="Genomic_DNA"/>
</dbReference>
<protein>
    <submittedName>
        <fullName evidence="2">Uncharacterized protein</fullName>
    </submittedName>
</protein>
<dbReference type="InParanoid" id="A0A517SBF8"/>
<accession>A0A517SBF8</accession>
<name>A0A517SBF8_9PLAN</name>
<feature type="signal peptide" evidence="1">
    <location>
        <begin position="1"/>
        <end position="17"/>
    </location>
</feature>
<evidence type="ECO:0000313" key="2">
    <source>
        <dbReference type="EMBL" id="QDT53463.1"/>
    </source>
</evidence>
<evidence type="ECO:0000256" key="1">
    <source>
        <dbReference type="SAM" id="SignalP"/>
    </source>
</evidence>
<evidence type="ECO:0000313" key="3">
    <source>
        <dbReference type="Proteomes" id="UP000315700"/>
    </source>
</evidence>